<evidence type="ECO:0000313" key="7">
    <source>
        <dbReference type="EMBL" id="MCA1856108.1"/>
    </source>
</evidence>
<keyword evidence="3 5" id="KW-1133">Transmembrane helix</keyword>
<gene>
    <name evidence="7" type="ORF">LE190_09240</name>
</gene>
<evidence type="ECO:0000256" key="4">
    <source>
        <dbReference type="ARBA" id="ARBA00023136"/>
    </source>
</evidence>
<feature type="transmembrane region" description="Helical" evidence="5">
    <location>
        <begin position="134"/>
        <end position="158"/>
    </location>
</feature>
<evidence type="ECO:0000259" key="6">
    <source>
        <dbReference type="Pfam" id="PF04893"/>
    </source>
</evidence>
<evidence type="ECO:0000313" key="8">
    <source>
        <dbReference type="Proteomes" id="UP001198602"/>
    </source>
</evidence>
<accession>A0ABS7Y9Q9</accession>
<feature type="transmembrane region" description="Helical" evidence="5">
    <location>
        <begin position="219"/>
        <end position="240"/>
    </location>
</feature>
<protein>
    <submittedName>
        <fullName evidence="7">YIP1 family protein</fullName>
    </submittedName>
</protein>
<evidence type="ECO:0000256" key="3">
    <source>
        <dbReference type="ARBA" id="ARBA00022989"/>
    </source>
</evidence>
<feature type="transmembrane region" description="Helical" evidence="5">
    <location>
        <begin position="97"/>
        <end position="122"/>
    </location>
</feature>
<organism evidence="7 8">
    <name type="scientific">Massilia hydrophila</name>
    <dbReference type="NCBI Taxonomy" id="3044279"/>
    <lineage>
        <taxon>Bacteria</taxon>
        <taxon>Pseudomonadati</taxon>
        <taxon>Pseudomonadota</taxon>
        <taxon>Betaproteobacteria</taxon>
        <taxon>Burkholderiales</taxon>
        <taxon>Oxalobacteraceae</taxon>
        <taxon>Telluria group</taxon>
        <taxon>Massilia</taxon>
    </lineage>
</organism>
<keyword evidence="2 5" id="KW-0812">Transmembrane</keyword>
<dbReference type="Proteomes" id="UP001198602">
    <property type="component" value="Unassembled WGS sequence"/>
</dbReference>
<keyword evidence="4 5" id="KW-0472">Membrane</keyword>
<comment type="caution">
    <text evidence="7">The sequence shown here is derived from an EMBL/GenBank/DDBJ whole genome shotgun (WGS) entry which is preliminary data.</text>
</comment>
<evidence type="ECO:0000256" key="2">
    <source>
        <dbReference type="ARBA" id="ARBA00022692"/>
    </source>
</evidence>
<dbReference type="Pfam" id="PF04893">
    <property type="entry name" value="Yip1"/>
    <property type="match status" value="1"/>
</dbReference>
<dbReference type="EMBL" id="JAHYBX010000002">
    <property type="protein sequence ID" value="MCA1856108.1"/>
    <property type="molecule type" value="Genomic_DNA"/>
</dbReference>
<reference evidence="7 8" key="1">
    <citation type="submission" date="2021-07" db="EMBL/GenBank/DDBJ databases">
        <title>Characterization of Violacein-producing bacteria and related species.</title>
        <authorList>
            <person name="Wilson H.S."/>
            <person name="De Leon M.E."/>
        </authorList>
    </citation>
    <scope>NUCLEOTIDE SEQUENCE [LARGE SCALE GENOMIC DNA]</scope>
    <source>
        <strain evidence="7 8">HSC-2F05</strain>
    </source>
</reference>
<feature type="transmembrane region" description="Helical" evidence="5">
    <location>
        <begin position="41"/>
        <end position="60"/>
    </location>
</feature>
<dbReference type="RefSeq" id="WP_225238411.1">
    <property type="nucleotide sequence ID" value="NZ_JAHYBX010000002.1"/>
</dbReference>
<evidence type="ECO:0000256" key="1">
    <source>
        <dbReference type="ARBA" id="ARBA00004141"/>
    </source>
</evidence>
<proteinExistence type="predicted"/>
<comment type="subcellular location">
    <subcellularLocation>
        <location evidence="1">Membrane</location>
        <topology evidence="1">Multi-pass membrane protein</topology>
    </subcellularLocation>
</comment>
<name>A0ABS7Y9Q9_9BURK</name>
<evidence type="ECO:0000256" key="5">
    <source>
        <dbReference type="SAM" id="Phobius"/>
    </source>
</evidence>
<feature type="domain" description="Yip1" evidence="6">
    <location>
        <begin position="23"/>
        <end position="237"/>
    </location>
</feature>
<dbReference type="InterPro" id="IPR006977">
    <property type="entry name" value="Yip1_dom"/>
</dbReference>
<feature type="transmembrane region" description="Helical" evidence="5">
    <location>
        <begin position="187"/>
        <end position="207"/>
    </location>
</feature>
<sequence length="244" mass="26263">MELTEKSAPAAALASPSSALVSIFHEPGATFARLAARRATWLPVVLVALASSLLLLWYFLGFVDYAWFQDHMLASVTDPAEREQAAKMGMGQQTMGIVSGIGALVSVVFSYAIGGLYFLIVAKVKNQDFGFRQGFSLCAWAALPNLLLLPLGAMQMLLAANGQMPLEALNPLTLNQLLFHYETGHPLAGLLETVSVPMVWGTVLMVIGYRVWTGVSRATALRVVLAPYAVVYGLWLAYALSKAA</sequence>
<keyword evidence="8" id="KW-1185">Reference proteome</keyword>